<dbReference type="RefSeq" id="XP_013348978.1">
    <property type="nucleotide sequence ID" value="XM_013493524.1"/>
</dbReference>
<keyword evidence="1" id="KW-0812">Transmembrane</keyword>
<dbReference type="AlphaFoldDB" id="A0A074ZQ98"/>
<proteinExistence type="predicted"/>
<dbReference type="EMBL" id="KL584749">
    <property type="protein sequence ID" value="KER00477.1"/>
    <property type="molecule type" value="Genomic_DNA"/>
</dbReference>
<reference evidence="2 3" key="1">
    <citation type="journal article" date="2014" name="BMC Genomics">
        <title>Genome sequencing of four Aureobasidium pullulans varieties: biotechnological potential, stress tolerance, and description of new species.</title>
        <authorList>
            <person name="Gostin Ar C."/>
            <person name="Ohm R.A."/>
            <person name="Kogej T."/>
            <person name="Sonjak S."/>
            <person name="Turk M."/>
            <person name="Zajc J."/>
            <person name="Zalar P."/>
            <person name="Grube M."/>
            <person name="Sun H."/>
            <person name="Han J."/>
            <person name="Sharma A."/>
            <person name="Chiniquy J."/>
            <person name="Ngan C.Y."/>
            <person name="Lipzen A."/>
            <person name="Barry K."/>
            <person name="Grigoriev I.V."/>
            <person name="Gunde-Cimerman N."/>
        </authorList>
    </citation>
    <scope>NUCLEOTIDE SEQUENCE [LARGE SCALE GENOMIC DNA]</scope>
    <source>
        <strain evidence="2 3">EXF-2481</strain>
    </source>
</reference>
<keyword evidence="1" id="KW-0472">Membrane</keyword>
<organism evidence="2 3">
    <name type="scientific">Aureobasidium subglaciale (strain EXF-2481)</name>
    <name type="common">Aureobasidium pullulans var. subglaciale</name>
    <dbReference type="NCBI Taxonomy" id="1043005"/>
    <lineage>
        <taxon>Eukaryota</taxon>
        <taxon>Fungi</taxon>
        <taxon>Dikarya</taxon>
        <taxon>Ascomycota</taxon>
        <taxon>Pezizomycotina</taxon>
        <taxon>Dothideomycetes</taxon>
        <taxon>Dothideomycetidae</taxon>
        <taxon>Dothideales</taxon>
        <taxon>Saccotheciaceae</taxon>
        <taxon>Aureobasidium</taxon>
    </lineage>
</organism>
<dbReference type="GeneID" id="25362060"/>
<sequence>MRNIIIITIITINYHIIVFIIIVLIIIVLIINLAMDISDGLEKMRAIEGETNVIHRQISHLKLRLKNLFT</sequence>
<evidence type="ECO:0000313" key="3">
    <source>
        <dbReference type="Proteomes" id="UP000030641"/>
    </source>
</evidence>
<keyword evidence="3" id="KW-1185">Reference proteome</keyword>
<protein>
    <submittedName>
        <fullName evidence="2">Uncharacterized protein</fullName>
    </submittedName>
</protein>
<evidence type="ECO:0000313" key="2">
    <source>
        <dbReference type="EMBL" id="KER00477.1"/>
    </source>
</evidence>
<dbReference type="Proteomes" id="UP000030641">
    <property type="component" value="Unassembled WGS sequence"/>
</dbReference>
<dbReference type="InParanoid" id="A0A074ZQ98"/>
<name>A0A074ZQ98_AURSE</name>
<feature type="transmembrane region" description="Helical" evidence="1">
    <location>
        <begin position="12"/>
        <end position="35"/>
    </location>
</feature>
<accession>A0A074ZQ98</accession>
<dbReference type="HOGENOM" id="CLU_2757379_0_0_1"/>
<gene>
    <name evidence="2" type="ORF">AUEXF2481DRAFT_138126</name>
</gene>
<keyword evidence="1" id="KW-1133">Transmembrane helix</keyword>
<evidence type="ECO:0000256" key="1">
    <source>
        <dbReference type="SAM" id="Phobius"/>
    </source>
</evidence>